<gene>
    <name evidence="3" type="primary">eif6</name>
    <name evidence="4" type="ORF">L6E24_01145</name>
</gene>
<dbReference type="NCBIfam" id="TIGR00323">
    <property type="entry name" value="eIF-6"/>
    <property type="match status" value="1"/>
</dbReference>
<keyword evidence="2 3" id="KW-0648">Protein biosynthesis</keyword>
<dbReference type="PIRSF" id="PIRSF006413">
    <property type="entry name" value="IF-6"/>
    <property type="match status" value="1"/>
</dbReference>
<dbReference type="Gene3D" id="3.75.10.10">
    <property type="entry name" value="L-arginine/glycine Amidinotransferase, Chain A"/>
    <property type="match status" value="1"/>
</dbReference>
<organism evidence="4 5">
    <name type="scientific">Methanoplanus endosymbiosus</name>
    <dbReference type="NCBI Taxonomy" id="33865"/>
    <lineage>
        <taxon>Archaea</taxon>
        <taxon>Methanobacteriati</taxon>
        <taxon>Methanobacteriota</taxon>
        <taxon>Stenosarchaea group</taxon>
        <taxon>Methanomicrobia</taxon>
        <taxon>Methanomicrobiales</taxon>
        <taxon>Methanomicrobiaceae</taxon>
        <taxon>Methanoplanus</taxon>
    </lineage>
</organism>
<dbReference type="HAMAP" id="MF_00032">
    <property type="entry name" value="eIF_6"/>
    <property type="match status" value="1"/>
</dbReference>
<dbReference type="GeneID" id="74306258"/>
<dbReference type="KEGG" id="mend:L6E24_01145"/>
<evidence type="ECO:0000313" key="5">
    <source>
        <dbReference type="Proteomes" id="UP001060368"/>
    </source>
</evidence>
<dbReference type="SMART" id="SM00654">
    <property type="entry name" value="eIF6"/>
    <property type="match status" value="1"/>
</dbReference>
<dbReference type="SUPFAM" id="SSF55909">
    <property type="entry name" value="Pentein"/>
    <property type="match status" value="1"/>
</dbReference>
<dbReference type="GO" id="GO:0042256">
    <property type="term" value="P:cytosolic ribosome assembly"/>
    <property type="evidence" value="ECO:0007669"/>
    <property type="project" value="InterPro"/>
</dbReference>
<dbReference type="PANTHER" id="PTHR10784">
    <property type="entry name" value="TRANSLATION INITIATION FACTOR 6"/>
    <property type="match status" value="1"/>
</dbReference>
<keyword evidence="5" id="KW-1185">Reference proteome</keyword>
<dbReference type="InterPro" id="IPR002769">
    <property type="entry name" value="eIF6"/>
</dbReference>
<evidence type="ECO:0000313" key="4">
    <source>
        <dbReference type="EMBL" id="UUX92765.1"/>
    </source>
</evidence>
<reference evidence="4" key="1">
    <citation type="submission" date="2022-04" db="EMBL/GenBank/DDBJ databases">
        <title>Complete genome of Methanoplanus endosymbiosus DSM 3599.</title>
        <authorList>
            <person name="Chen S.-C."/>
            <person name="You Y.-T."/>
            <person name="Zhou Y.-Z."/>
            <person name="Lai M.-C."/>
        </authorList>
    </citation>
    <scope>NUCLEOTIDE SEQUENCE</scope>
    <source>
        <strain evidence="4">DSM 3599</strain>
    </source>
</reference>
<dbReference type="GO" id="GO:0003743">
    <property type="term" value="F:translation initiation factor activity"/>
    <property type="evidence" value="ECO:0007669"/>
    <property type="project" value="UniProtKB-UniRule"/>
</dbReference>
<dbReference type="Pfam" id="PF01912">
    <property type="entry name" value="eIF-6"/>
    <property type="match status" value="1"/>
</dbReference>
<dbReference type="GO" id="GO:0043022">
    <property type="term" value="F:ribosome binding"/>
    <property type="evidence" value="ECO:0007669"/>
    <property type="project" value="InterPro"/>
</dbReference>
<dbReference type="EMBL" id="CP096115">
    <property type="protein sequence ID" value="UUX92765.1"/>
    <property type="molecule type" value="Genomic_DNA"/>
</dbReference>
<dbReference type="RefSeq" id="WP_257742909.1">
    <property type="nucleotide sequence ID" value="NZ_CP096115.1"/>
</dbReference>
<accession>A0A9E7PM70</accession>
<comment type="function">
    <text evidence="3">Binds to the 50S ribosomal subunit and prevents its association with the 30S ribosomal subunit to form the 70S initiation complex.</text>
</comment>
<evidence type="ECO:0000256" key="3">
    <source>
        <dbReference type="HAMAP-Rule" id="MF_00032"/>
    </source>
</evidence>
<keyword evidence="1 3" id="KW-0396">Initiation factor</keyword>
<dbReference type="NCBIfam" id="NF003132">
    <property type="entry name" value="PRK04046.2-4"/>
    <property type="match status" value="1"/>
</dbReference>
<comment type="similarity">
    <text evidence="3">Belongs to the eIF-6 family.</text>
</comment>
<proteinExistence type="inferred from homology"/>
<evidence type="ECO:0000256" key="2">
    <source>
        <dbReference type="ARBA" id="ARBA00022917"/>
    </source>
</evidence>
<evidence type="ECO:0000256" key="1">
    <source>
        <dbReference type="ARBA" id="ARBA00022540"/>
    </source>
</evidence>
<sequence>MIETVDFAGDENIGVYTRVFEDLAVVPLDAPEEYISVVEKRLGVEVINTTIQGSSIIGSLLAGNSNGFIVSSLATSSETAILKEHGNVMFLGASMNAAGNVILANDKLAIVHPGITDRVAEKISAFLDVPVLMSTIGNIPTVGMAGVATNKGLLLNPGLTKHEIREIEEITDLPVGTGTINMGNGLVGTGLVANTTGFLVGMSTSGFELSRIDEVFGY</sequence>
<dbReference type="Proteomes" id="UP001060368">
    <property type="component" value="Chromosome"/>
</dbReference>
<dbReference type="AlphaFoldDB" id="A0A9E7PM70"/>
<protein>
    <recommendedName>
        <fullName evidence="3">Translation initiation factor 6</fullName>
        <shortName evidence="3">aIF-6</shortName>
    </recommendedName>
</protein>
<name>A0A9E7PM70_9EURY</name>